<protein>
    <recommendedName>
        <fullName evidence="4">TM2 domain-containing protein</fullName>
    </recommendedName>
</protein>
<keyword evidence="1" id="KW-0812">Transmembrane</keyword>
<accession>A0A0X3BKA8</accession>
<evidence type="ECO:0000313" key="3">
    <source>
        <dbReference type="Proteomes" id="UP000069850"/>
    </source>
</evidence>
<dbReference type="EMBL" id="LT158599">
    <property type="protein sequence ID" value="CVK32576.1"/>
    <property type="molecule type" value="Genomic_DNA"/>
</dbReference>
<keyword evidence="1" id="KW-1133">Transmembrane helix</keyword>
<proteinExistence type="predicted"/>
<evidence type="ECO:0000256" key="1">
    <source>
        <dbReference type="SAM" id="Phobius"/>
    </source>
</evidence>
<gene>
    <name evidence="2" type="ORF">MMAB1_1363</name>
</gene>
<dbReference type="AlphaFoldDB" id="A0A0X3BKA8"/>
<dbReference type="Proteomes" id="UP000069850">
    <property type="component" value="Chromosome 1"/>
</dbReference>
<feature type="transmembrane region" description="Helical" evidence="1">
    <location>
        <begin position="62"/>
        <end position="89"/>
    </location>
</feature>
<evidence type="ECO:0000313" key="2">
    <source>
        <dbReference type="EMBL" id="CVK32576.1"/>
    </source>
</evidence>
<organism evidence="2 3">
    <name type="scientific">Methanoculleus bourgensis</name>
    <dbReference type="NCBI Taxonomy" id="83986"/>
    <lineage>
        <taxon>Archaea</taxon>
        <taxon>Methanobacteriati</taxon>
        <taxon>Methanobacteriota</taxon>
        <taxon>Stenosarchaea group</taxon>
        <taxon>Methanomicrobia</taxon>
        <taxon>Methanomicrobiales</taxon>
        <taxon>Methanomicrobiaceae</taxon>
        <taxon>Methanoculleus</taxon>
    </lineage>
</organism>
<sequence length="145" mass="15332">MVLLSNFCPECGNKLISPNAEICPGCGIRLRGSTEKSPGLAALCGLLFTGMGQVYNGDVSRGFLILGGAVIGGAFFIIPGLAVAIYGIYDAYTTAKQMNAGEIPYRETSVLHMFLFLFAWVFGVVAFLILTLLVTAVLAAVLFSL</sequence>
<evidence type="ECO:0008006" key="4">
    <source>
        <dbReference type="Google" id="ProtNLM"/>
    </source>
</evidence>
<name>A0A0X3BKA8_9EURY</name>
<reference evidence="2 3" key="1">
    <citation type="submission" date="2016-01" db="EMBL/GenBank/DDBJ databases">
        <authorList>
            <person name="Manzoor S."/>
        </authorList>
    </citation>
    <scope>NUCLEOTIDE SEQUENCE [LARGE SCALE GENOMIC DNA]</scope>
    <source>
        <strain evidence="2">Methanoculleus sp MAB1</strain>
    </source>
</reference>
<feature type="transmembrane region" description="Helical" evidence="1">
    <location>
        <begin position="110"/>
        <end position="143"/>
    </location>
</feature>
<keyword evidence="1" id="KW-0472">Membrane</keyword>
<dbReference type="KEGG" id="mema:MMAB1_1363"/>